<reference evidence="2" key="2">
    <citation type="journal article" date="2015" name="Data Brief">
        <title>Shoot transcriptome of the giant reed, Arundo donax.</title>
        <authorList>
            <person name="Barrero R.A."/>
            <person name="Guerrero F.D."/>
            <person name="Moolhuijzen P."/>
            <person name="Goolsby J.A."/>
            <person name="Tidwell J."/>
            <person name="Bellgard S.E."/>
            <person name="Bellgard M.I."/>
        </authorList>
    </citation>
    <scope>NUCLEOTIDE SEQUENCE</scope>
    <source>
        <tissue evidence="2">Shoot tissue taken approximately 20 cm above the soil surface</tissue>
    </source>
</reference>
<feature type="transmembrane region" description="Helical" evidence="1">
    <location>
        <begin position="12"/>
        <end position="34"/>
    </location>
</feature>
<reference evidence="2" key="1">
    <citation type="submission" date="2014-09" db="EMBL/GenBank/DDBJ databases">
        <authorList>
            <person name="Magalhaes I.L.F."/>
            <person name="Oliveira U."/>
            <person name="Santos F.R."/>
            <person name="Vidigal T.H.D.A."/>
            <person name="Brescovit A.D."/>
            <person name="Santos A.J."/>
        </authorList>
    </citation>
    <scope>NUCLEOTIDE SEQUENCE</scope>
    <source>
        <tissue evidence="2">Shoot tissue taken approximately 20 cm above the soil surface</tissue>
    </source>
</reference>
<evidence type="ECO:0000313" key="2">
    <source>
        <dbReference type="EMBL" id="JAE30133.1"/>
    </source>
</evidence>
<dbReference type="AlphaFoldDB" id="A0A0A9HB77"/>
<sequence length="36" mass="4092">MTLPLNFCANWGYIYMVQALEIIPLCLGLTVVMVNF</sequence>
<name>A0A0A9HB77_ARUDO</name>
<organism evidence="2">
    <name type="scientific">Arundo donax</name>
    <name type="common">Giant reed</name>
    <name type="synonym">Donax arundinaceus</name>
    <dbReference type="NCBI Taxonomy" id="35708"/>
    <lineage>
        <taxon>Eukaryota</taxon>
        <taxon>Viridiplantae</taxon>
        <taxon>Streptophyta</taxon>
        <taxon>Embryophyta</taxon>
        <taxon>Tracheophyta</taxon>
        <taxon>Spermatophyta</taxon>
        <taxon>Magnoliopsida</taxon>
        <taxon>Liliopsida</taxon>
        <taxon>Poales</taxon>
        <taxon>Poaceae</taxon>
        <taxon>PACMAD clade</taxon>
        <taxon>Arundinoideae</taxon>
        <taxon>Arundineae</taxon>
        <taxon>Arundo</taxon>
    </lineage>
</organism>
<keyword evidence="1" id="KW-1133">Transmembrane helix</keyword>
<keyword evidence="1" id="KW-0472">Membrane</keyword>
<evidence type="ECO:0000256" key="1">
    <source>
        <dbReference type="SAM" id="Phobius"/>
    </source>
</evidence>
<proteinExistence type="predicted"/>
<dbReference type="EMBL" id="GBRH01167763">
    <property type="protein sequence ID" value="JAE30133.1"/>
    <property type="molecule type" value="Transcribed_RNA"/>
</dbReference>
<accession>A0A0A9HB77</accession>
<protein>
    <submittedName>
        <fullName evidence="2">Uncharacterized protein</fullName>
    </submittedName>
</protein>
<keyword evidence="1" id="KW-0812">Transmembrane</keyword>